<gene>
    <name evidence="1" type="ORF">GHK86_21050</name>
</gene>
<name>A0ABW9QZT9_9ACTN</name>
<comment type="caution">
    <text evidence="1">The sequence shown here is derived from an EMBL/GenBank/DDBJ whole genome shotgun (WGS) entry which is preliminary data.</text>
</comment>
<evidence type="ECO:0008006" key="3">
    <source>
        <dbReference type="Google" id="ProtNLM"/>
    </source>
</evidence>
<dbReference type="InterPro" id="IPR013325">
    <property type="entry name" value="RNA_pol_sigma_r2"/>
</dbReference>
<dbReference type="Proteomes" id="UP000437736">
    <property type="component" value="Unassembled WGS sequence"/>
</dbReference>
<reference evidence="1 2" key="1">
    <citation type="submission" date="2019-11" db="EMBL/GenBank/DDBJ databases">
        <title>Acidiferrimicrobium australis gen. nov., sp. nov., an acidophilic and obligately heterotrophic, member of the Actinobacteria that catalyses dissimilatory oxido- reduction of iron isolated from metal-rich acidic water in Chile.</title>
        <authorList>
            <person name="Gonzalez D."/>
            <person name="Huber K."/>
            <person name="Hedrich S."/>
            <person name="Rojas-Villalobos C."/>
            <person name="Quatrini R."/>
            <person name="Dinamarca M.A."/>
            <person name="Schwarz A."/>
            <person name="Canales C."/>
            <person name="Nancucheo I."/>
        </authorList>
    </citation>
    <scope>NUCLEOTIDE SEQUENCE [LARGE SCALE GENOMIC DNA]</scope>
    <source>
        <strain evidence="1 2">USS-CCA1</strain>
    </source>
</reference>
<proteinExistence type="predicted"/>
<evidence type="ECO:0000313" key="2">
    <source>
        <dbReference type="Proteomes" id="UP000437736"/>
    </source>
</evidence>
<evidence type="ECO:0000313" key="1">
    <source>
        <dbReference type="EMBL" id="MST35208.1"/>
    </source>
</evidence>
<dbReference type="SUPFAM" id="SSF88946">
    <property type="entry name" value="Sigma2 domain of RNA polymerase sigma factors"/>
    <property type="match status" value="1"/>
</dbReference>
<dbReference type="EMBL" id="WJHE01001517">
    <property type="protein sequence ID" value="MST35208.1"/>
    <property type="molecule type" value="Genomic_DNA"/>
</dbReference>
<dbReference type="Gene3D" id="1.10.1740.10">
    <property type="match status" value="1"/>
</dbReference>
<keyword evidence="2" id="KW-1185">Reference proteome</keyword>
<organism evidence="1 2">
    <name type="scientific">Acidiferrimicrobium australe</name>
    <dbReference type="NCBI Taxonomy" id="2664430"/>
    <lineage>
        <taxon>Bacteria</taxon>
        <taxon>Bacillati</taxon>
        <taxon>Actinomycetota</taxon>
        <taxon>Acidimicrobiia</taxon>
        <taxon>Acidimicrobiales</taxon>
        <taxon>Acidimicrobiaceae</taxon>
        <taxon>Acidiferrimicrobium</taxon>
    </lineage>
</organism>
<sequence length="66" mass="7188">MPAGWADDDARVIEGPPPPLHAPAELEAVLREHHGALLRTARRLCHDADAGEDLLADVYARAWPTL</sequence>
<feature type="non-terminal residue" evidence="1">
    <location>
        <position position="66"/>
    </location>
</feature>
<accession>A0ABW9QZT9</accession>
<protein>
    <recommendedName>
        <fullName evidence="3">RNA polymerase subunit sigma-70</fullName>
    </recommendedName>
</protein>